<keyword evidence="1" id="KW-0547">Nucleotide-binding</keyword>
<dbReference type="FunFam" id="3.40.50.300:FF:001546">
    <property type="entry name" value="RNase L inhibitor homolog"/>
    <property type="match status" value="1"/>
</dbReference>
<dbReference type="PANTHER" id="PTHR19248">
    <property type="entry name" value="ATP-BINDING TRANSPORT PROTEIN-RELATED"/>
    <property type="match status" value="1"/>
</dbReference>
<organism evidence="6 8">
    <name type="scientific">Candidatus Sysuiplasma superficiale</name>
    <dbReference type="NCBI Taxonomy" id="2823368"/>
    <lineage>
        <taxon>Archaea</taxon>
        <taxon>Methanobacteriati</taxon>
        <taxon>Thermoplasmatota</taxon>
        <taxon>Thermoplasmata</taxon>
        <taxon>Candidatus Sysuiplasmatales</taxon>
        <taxon>Candidatus Sysuiplasmataceae</taxon>
        <taxon>Candidatus Sysuiplasma</taxon>
    </lineage>
</organism>
<dbReference type="Proteomes" id="UP000716004">
    <property type="component" value="Unassembled WGS sequence"/>
</dbReference>
<dbReference type="InterPro" id="IPR027417">
    <property type="entry name" value="P-loop_NTPase"/>
</dbReference>
<dbReference type="SUPFAM" id="SSF54862">
    <property type="entry name" value="4Fe-4S ferredoxins"/>
    <property type="match status" value="1"/>
</dbReference>
<protein>
    <submittedName>
        <fullName evidence="6">Ribosome biogenesis/translation initiation ATPase RLI</fullName>
    </submittedName>
</protein>
<dbReference type="GO" id="GO:0016887">
    <property type="term" value="F:ATP hydrolysis activity"/>
    <property type="evidence" value="ECO:0007669"/>
    <property type="project" value="InterPro"/>
</dbReference>
<dbReference type="Pfam" id="PF00037">
    <property type="entry name" value="Fer4"/>
    <property type="match status" value="1"/>
</dbReference>
<dbReference type="Pfam" id="PF00005">
    <property type="entry name" value="ABC_tran"/>
    <property type="match status" value="2"/>
</dbReference>
<dbReference type="AlphaFoldDB" id="A0A8J7YNT3"/>
<comment type="caution">
    <text evidence="6">The sequence shown here is derived from an EMBL/GenBank/DDBJ whole genome shotgun (WGS) entry which is preliminary data.</text>
</comment>
<dbReference type="PROSITE" id="PS50893">
    <property type="entry name" value="ABC_TRANSPORTER_2"/>
    <property type="match status" value="2"/>
</dbReference>
<evidence type="ECO:0000256" key="2">
    <source>
        <dbReference type="ARBA" id="ARBA00022840"/>
    </source>
</evidence>
<dbReference type="InterPro" id="IPR013283">
    <property type="entry name" value="RLI1"/>
</dbReference>
<dbReference type="PROSITE" id="PS51379">
    <property type="entry name" value="4FE4S_FER_2"/>
    <property type="match status" value="1"/>
</dbReference>
<feature type="region of interest" description="Disordered" evidence="3">
    <location>
        <begin position="560"/>
        <end position="589"/>
    </location>
</feature>
<dbReference type="InterPro" id="IPR017896">
    <property type="entry name" value="4Fe4S_Fe-S-bd"/>
</dbReference>
<dbReference type="InterPro" id="IPR003593">
    <property type="entry name" value="AAA+_ATPase"/>
</dbReference>
<dbReference type="InterPro" id="IPR017871">
    <property type="entry name" value="ABC_transporter-like_CS"/>
</dbReference>
<dbReference type="PROSITE" id="PS00211">
    <property type="entry name" value="ABC_TRANSPORTER_1"/>
    <property type="match status" value="1"/>
</dbReference>
<dbReference type="Pfam" id="PF04068">
    <property type="entry name" value="Fer4_RLI"/>
    <property type="match status" value="1"/>
</dbReference>
<dbReference type="Gene3D" id="3.40.50.300">
    <property type="entry name" value="P-loop containing nucleotide triphosphate hydrolases"/>
    <property type="match status" value="2"/>
</dbReference>
<accession>A0A8J7YNT3</accession>
<dbReference type="InterPro" id="IPR007209">
    <property type="entry name" value="RNaseL-inhib-like_metal-bd_dom"/>
</dbReference>
<dbReference type="GO" id="GO:0016491">
    <property type="term" value="F:oxidoreductase activity"/>
    <property type="evidence" value="ECO:0007669"/>
    <property type="project" value="UniProtKB-ARBA"/>
</dbReference>
<gene>
    <name evidence="6" type="ORF">J9259_03485</name>
    <name evidence="7" type="ORF">KIY12_08220</name>
</gene>
<feature type="domain" description="ABC transporter" evidence="4">
    <location>
        <begin position="64"/>
        <end position="308"/>
    </location>
</feature>
<dbReference type="PROSITE" id="PS00198">
    <property type="entry name" value="4FE4S_FER_1"/>
    <property type="match status" value="1"/>
</dbReference>
<evidence type="ECO:0000313" key="6">
    <source>
        <dbReference type="EMBL" id="MBX8631571.1"/>
    </source>
</evidence>
<sequence>MRVAVLLEDRCQSKRCNIECIDFCPVVRAGTDCIEMGDAGKPLIYEDLCIGCGICVNKCPFDALRIEGLPDELTERLVHQYGMNSFRLYGLPMPQEGKVIGILGSNGIGKTTSLSILSGSLVPNLGKYESKGKKEDVIDFFRGTGLHDYFELVYSGKLSVAAKPQYVDSIPNAFNGTVRELLGRVDEKGAIGDMAAELGIVNTLERDIKHLSGGELQKVAVAATFLKDADVYLFDEPSSYLDVRERLKLAAMIRRESKGKRIIVVEHDLAIFDFISDNVYIYYGTYGAYGIVSNELGSRNAINSYLEGRIREDNIRFRDYALDFQKRQPERETSSVSILSFTQLRKRYQNFNLSVDAGEVRKGEVIGILGPNATGKTTFIKMLAGVERPEAGDITRTAQVSYKPQYISADTDITVEQLFSSQAGQRLNEQFYLAEVMEPMEMRHLMGRKLTDLSGGELQRTAISLCLMREADIYLIDEPSAYLDSAQRMNASRVIRRVMENSKKSAFVVEHDLYFTDLVSDRLMVFDGIPGVEGHGMSPMTMRDGMNTFLKSVGITFRRDGRTNRPRINKPDSKLDREQRSSNNYYYED</sequence>
<evidence type="ECO:0000259" key="4">
    <source>
        <dbReference type="PROSITE" id="PS50893"/>
    </source>
</evidence>
<dbReference type="EMBL" id="JAHEAC010000087">
    <property type="protein sequence ID" value="MBX8644689.1"/>
    <property type="molecule type" value="Genomic_DNA"/>
</dbReference>
<evidence type="ECO:0000259" key="5">
    <source>
        <dbReference type="PROSITE" id="PS51379"/>
    </source>
</evidence>
<keyword evidence="2" id="KW-0067">ATP-binding</keyword>
<evidence type="ECO:0000313" key="7">
    <source>
        <dbReference type="EMBL" id="MBX8644689.1"/>
    </source>
</evidence>
<dbReference type="SMART" id="SM00382">
    <property type="entry name" value="AAA"/>
    <property type="match status" value="2"/>
</dbReference>
<evidence type="ECO:0000313" key="8">
    <source>
        <dbReference type="Proteomes" id="UP000716004"/>
    </source>
</evidence>
<evidence type="ECO:0000256" key="3">
    <source>
        <dbReference type="SAM" id="MobiDB-lite"/>
    </source>
</evidence>
<proteinExistence type="predicted"/>
<dbReference type="SUPFAM" id="SSF52540">
    <property type="entry name" value="P-loop containing nucleoside triphosphate hydrolases"/>
    <property type="match status" value="2"/>
</dbReference>
<feature type="domain" description="4Fe-4S ferredoxin-type" evidence="5">
    <location>
        <begin position="40"/>
        <end position="69"/>
    </location>
</feature>
<dbReference type="Proteomes" id="UP000750197">
    <property type="component" value="Unassembled WGS sequence"/>
</dbReference>
<dbReference type="GO" id="GO:0005524">
    <property type="term" value="F:ATP binding"/>
    <property type="evidence" value="ECO:0007669"/>
    <property type="project" value="UniProtKB-KW"/>
</dbReference>
<feature type="domain" description="ABC transporter" evidence="4">
    <location>
        <begin position="336"/>
        <end position="553"/>
    </location>
</feature>
<dbReference type="NCBIfam" id="NF009945">
    <property type="entry name" value="PRK13409.1"/>
    <property type="match status" value="1"/>
</dbReference>
<name>A0A8J7YNT3_9ARCH</name>
<dbReference type="PRINTS" id="PR01868">
    <property type="entry name" value="ABCEFAMILY"/>
</dbReference>
<dbReference type="EMBL" id="JAGVSJ010000006">
    <property type="protein sequence ID" value="MBX8631571.1"/>
    <property type="molecule type" value="Genomic_DNA"/>
</dbReference>
<dbReference type="InterPro" id="IPR017900">
    <property type="entry name" value="4Fe4S_Fe_S_CS"/>
</dbReference>
<evidence type="ECO:0000256" key="1">
    <source>
        <dbReference type="ARBA" id="ARBA00022741"/>
    </source>
</evidence>
<reference evidence="6" key="1">
    <citation type="submission" date="2021-04" db="EMBL/GenBank/DDBJ databases">
        <title>Genomic insights into ecological role and evolution of a novel Thermoplasmata order Candidatus Sysuiplasmatales.</title>
        <authorList>
            <person name="Yuan Y."/>
        </authorList>
    </citation>
    <scope>NUCLEOTIDE SEQUENCE</scope>
    <source>
        <strain evidence="7">TUT19-bin139</strain>
        <strain evidence="6">YP2-bin.285</strain>
    </source>
</reference>
<feature type="compositionally biased region" description="Basic and acidic residues" evidence="3">
    <location>
        <begin position="560"/>
        <end position="580"/>
    </location>
</feature>
<dbReference type="InterPro" id="IPR003439">
    <property type="entry name" value="ABC_transporter-like_ATP-bd"/>
</dbReference>